<evidence type="ECO:0000313" key="3">
    <source>
        <dbReference type="Proteomes" id="UP000183417"/>
    </source>
</evidence>
<organism evidence="2 3">
    <name type="scientific">Delftia lacustris</name>
    <dbReference type="NCBI Taxonomy" id="558537"/>
    <lineage>
        <taxon>Bacteria</taxon>
        <taxon>Pseudomonadati</taxon>
        <taxon>Pseudomonadota</taxon>
        <taxon>Betaproteobacteria</taxon>
        <taxon>Burkholderiales</taxon>
        <taxon>Comamonadaceae</taxon>
        <taxon>Delftia</taxon>
    </lineage>
</organism>
<sequence>MFDTLVHLLQSQDARFRVIEHPAEGRSDLVAEIRGTAPGQGAKAMLCKSRDAAGAGDPQLFLAVLPGDRKLDFKRLAQAVGVRKATLASPEEAQAATGCVMGSVPPFSFNPQVRLVVDPALVERFGEIAFNAGRLDRSIVLDSADYVRIARPALHSLSGDGAD</sequence>
<dbReference type="InterPro" id="IPR007214">
    <property type="entry name" value="YbaK/aa-tRNA-synth-assoc-dom"/>
</dbReference>
<dbReference type="CDD" id="cd04336">
    <property type="entry name" value="YeaK"/>
    <property type="match status" value="1"/>
</dbReference>
<dbReference type="InterPro" id="IPR044786">
    <property type="entry name" value="PROXY"/>
</dbReference>
<dbReference type="Gene3D" id="3.90.960.10">
    <property type="entry name" value="YbaK/aminoacyl-tRNA synthetase-associated domain"/>
    <property type="match status" value="1"/>
</dbReference>
<dbReference type="PANTHER" id="PTHR30411">
    <property type="entry name" value="CYTOPLASMIC PROTEIN"/>
    <property type="match status" value="1"/>
</dbReference>
<feature type="domain" description="YbaK/aminoacyl-tRNA synthetase-associated" evidence="1">
    <location>
        <begin position="28"/>
        <end position="148"/>
    </location>
</feature>
<evidence type="ECO:0000313" key="2">
    <source>
        <dbReference type="EMBL" id="SDZ56266.1"/>
    </source>
</evidence>
<gene>
    <name evidence="2" type="ORF">SAMN05421547_13530</name>
</gene>
<dbReference type="RefSeq" id="WP_074923806.1">
    <property type="nucleotide sequence ID" value="NZ_CP141274.1"/>
</dbReference>
<dbReference type="GeneID" id="94690186"/>
<dbReference type="GO" id="GO:0002161">
    <property type="term" value="F:aminoacyl-tRNA deacylase activity"/>
    <property type="evidence" value="ECO:0007669"/>
    <property type="project" value="InterPro"/>
</dbReference>
<name>A0A1H3U198_9BURK</name>
<dbReference type="PANTHER" id="PTHR30411:SF9">
    <property type="entry name" value="MULTIFUNCTIONAL SER_THR-TRNA DEACYLASE PROXP-Y"/>
    <property type="match status" value="1"/>
</dbReference>
<dbReference type="AlphaFoldDB" id="A0A1H3U198"/>
<dbReference type="EMBL" id="FNPE01000035">
    <property type="protein sequence ID" value="SDZ56266.1"/>
    <property type="molecule type" value="Genomic_DNA"/>
</dbReference>
<dbReference type="Pfam" id="PF04073">
    <property type="entry name" value="tRNA_edit"/>
    <property type="match status" value="1"/>
</dbReference>
<evidence type="ECO:0000259" key="1">
    <source>
        <dbReference type="Pfam" id="PF04073"/>
    </source>
</evidence>
<dbReference type="InterPro" id="IPR036754">
    <property type="entry name" value="YbaK/aa-tRNA-synt-asso_dom_sf"/>
</dbReference>
<reference evidence="2 3" key="1">
    <citation type="submission" date="2016-10" db="EMBL/GenBank/DDBJ databases">
        <authorList>
            <person name="de Groot N.N."/>
        </authorList>
    </citation>
    <scope>NUCLEOTIDE SEQUENCE [LARGE SCALE GENOMIC DNA]</scope>
    <source>
        <strain evidence="2 3">LMG 24775</strain>
    </source>
</reference>
<protein>
    <submittedName>
        <fullName evidence="2">Ala-tRNA(Pro) deacylase</fullName>
    </submittedName>
</protein>
<dbReference type="SUPFAM" id="SSF55826">
    <property type="entry name" value="YbaK/ProRS associated domain"/>
    <property type="match status" value="1"/>
</dbReference>
<dbReference type="Proteomes" id="UP000183417">
    <property type="component" value="Unassembled WGS sequence"/>
</dbReference>
<accession>A0A1H3U198</accession>
<proteinExistence type="predicted"/>